<keyword evidence="2" id="KW-0472">Membrane</keyword>
<organism evidence="3 4">
    <name type="scientific">Lentinus brumalis</name>
    <dbReference type="NCBI Taxonomy" id="2498619"/>
    <lineage>
        <taxon>Eukaryota</taxon>
        <taxon>Fungi</taxon>
        <taxon>Dikarya</taxon>
        <taxon>Basidiomycota</taxon>
        <taxon>Agaricomycotina</taxon>
        <taxon>Agaricomycetes</taxon>
        <taxon>Polyporales</taxon>
        <taxon>Polyporaceae</taxon>
        <taxon>Lentinus</taxon>
    </lineage>
</organism>
<keyword evidence="2" id="KW-0812">Transmembrane</keyword>
<dbReference type="OrthoDB" id="10261361at2759"/>
<accession>A0A371DTB7</accession>
<feature type="transmembrane region" description="Helical" evidence="2">
    <location>
        <begin position="625"/>
        <end position="645"/>
    </location>
</feature>
<feature type="transmembrane region" description="Helical" evidence="2">
    <location>
        <begin position="386"/>
        <end position="407"/>
    </location>
</feature>
<keyword evidence="2" id="KW-1133">Transmembrane helix</keyword>
<gene>
    <name evidence="3" type="ORF">OH76DRAFT_1337186</name>
</gene>
<reference evidence="3 4" key="1">
    <citation type="journal article" date="2018" name="Biotechnol. Biofuels">
        <title>Integrative visual omics of the white-rot fungus Polyporus brumalis exposes the biotechnological potential of its oxidative enzymes for delignifying raw plant biomass.</title>
        <authorList>
            <person name="Miyauchi S."/>
            <person name="Rancon A."/>
            <person name="Drula E."/>
            <person name="Hage H."/>
            <person name="Chaduli D."/>
            <person name="Favel A."/>
            <person name="Grisel S."/>
            <person name="Henrissat B."/>
            <person name="Herpoel-Gimbert I."/>
            <person name="Ruiz-Duenas F.J."/>
            <person name="Chevret D."/>
            <person name="Hainaut M."/>
            <person name="Lin J."/>
            <person name="Wang M."/>
            <person name="Pangilinan J."/>
            <person name="Lipzen A."/>
            <person name="Lesage-Meessen L."/>
            <person name="Navarro D."/>
            <person name="Riley R."/>
            <person name="Grigoriev I.V."/>
            <person name="Zhou S."/>
            <person name="Raouche S."/>
            <person name="Rosso M.N."/>
        </authorList>
    </citation>
    <scope>NUCLEOTIDE SEQUENCE [LARGE SCALE GENOMIC DNA]</scope>
    <source>
        <strain evidence="3 4">BRFM 1820</strain>
    </source>
</reference>
<dbReference type="STRING" id="139420.A0A371DTB7"/>
<sequence length="1307" mass="147383">MAVKDLVGLYESRTPDTTTSSPPALSRDESGQARRKSLSLNPSSPAHTSSPPIRVLDVPAPSPARFLAHHPLLRRREPSTADQEDDPVIPVPSLTQDSAAPYAAPLSTEDDDEENVKGVPDGDVVDELLSVSGRQPSMFPAGSSGSRASGWIYPVSTADEGSAIELQALLPGTPGSSQTTLLVGSKSRQNSLYQAETASFTSTSAAYKNPPLSSSTVTLVQPSRVLCPHTPIPLSQILARNAAPVSLPKLDEYISSLDMPDFPVTHATGAGKGKGKGRVSDVAMFPPLERLHGTTIVDLENNSKIPPAWRNRDTIFSSLLNVALGVTGSSAIASFYSIQGLVDTLQIFALLLSTFFSHGAKPEDQIRTFFLQKVPNVLAFNFASTLVQSLILLVVFMIVAGILLYFFMRMTAACCAVVIPEGLQSATYLKHTWLVLLCGFVLTVIYLPLSTMAVHVLVWSDDLWVIPNPYTNATTLPPEVAPLGPSEEYREPLDFCYTTTMLRNEINYAPVVVIIAIICFLALTIWYPIHLHRTIRRVTPKVDHYTELGALRSHSDMDREYQRLLGRDKNPLSFLYGGFRRGWATYESTYLFAKLTTLLLTAVISPDNCVFRHASRDKVNVARQILLLIAMLIFLGIQCVFAPFLDPVNNASEWFSRLNYVLTSAVSLAVAFKIPGEDILNGPVLYVIYIVTYGLSFYFIFINMARARRWVKRLARRIDFSIDIFSPRLDLSSHSPHTKRRIWQEAITTLLLTDEQCHIPKDQKMEFKQARHNEYPPYLLGFEGTPGERHVENLKILREVGSVAYHKAVNLVSGPDYEWFRYMEETIQKHFVGPDCYWKPLGVKPRGCTKFFGSAWWVPFPPTLVIQYDDGPELVLSEVRELERYLQQNSSEDIMRKRQIRMALRALDGEYVRWPYDHVQYIGDRGKFCCCGKRYGAKTTVHYQIAKLELKRNGHIEWEGLDLGSGFEVQLTYAKDLQVGGNVIGLTDDYDLNQLLAHFLSMNENIVPSRLSYIEAVIHNYRQHYRKEFEWKKRTLSYRFLSEVYNHYPHEPRGLSESAMEMESDPRVRKLMAGSADVFGITYERMVAVSRSELATWWYIFWDDIWRRNWETISAFTKYETDFNPHYPTSIAYTPLPRAALENFLTQRGLLHKKPKFSDFFHAGFLNKMYLRMNDIVFHGSNGAIIFHLGDEASELDMEDIDLQTLPRPSTLGTGGGTEYDDGSIRARPVYRWEGILDDPLRKRKTHRKRFLSKLAVWFGVSPLWRSGEPSQGLSLDVRLENGKYVLLGTTNGQILGKGGEVEGKSI</sequence>
<feature type="transmembrane region" description="Helical" evidence="2">
    <location>
        <begin position="433"/>
        <end position="458"/>
    </location>
</feature>
<dbReference type="Proteomes" id="UP000256964">
    <property type="component" value="Unassembled WGS sequence"/>
</dbReference>
<feature type="compositionally biased region" description="Polar residues" evidence="1">
    <location>
        <begin position="38"/>
        <end position="51"/>
    </location>
</feature>
<evidence type="ECO:0000256" key="2">
    <source>
        <dbReference type="SAM" id="Phobius"/>
    </source>
</evidence>
<evidence type="ECO:0000313" key="3">
    <source>
        <dbReference type="EMBL" id="RDX55782.1"/>
    </source>
</evidence>
<name>A0A371DTB7_9APHY</name>
<keyword evidence="4" id="KW-1185">Reference proteome</keyword>
<dbReference type="EMBL" id="KZ857381">
    <property type="protein sequence ID" value="RDX55782.1"/>
    <property type="molecule type" value="Genomic_DNA"/>
</dbReference>
<feature type="region of interest" description="Disordered" evidence="1">
    <location>
        <begin position="77"/>
        <end position="98"/>
    </location>
</feature>
<evidence type="ECO:0000313" key="4">
    <source>
        <dbReference type="Proteomes" id="UP000256964"/>
    </source>
</evidence>
<feature type="transmembrane region" description="Helical" evidence="2">
    <location>
        <begin position="508"/>
        <end position="527"/>
    </location>
</feature>
<evidence type="ECO:0000256" key="1">
    <source>
        <dbReference type="SAM" id="MobiDB-lite"/>
    </source>
</evidence>
<proteinExistence type="predicted"/>
<feature type="transmembrane region" description="Helical" evidence="2">
    <location>
        <begin position="686"/>
        <end position="707"/>
    </location>
</feature>
<protein>
    <submittedName>
        <fullName evidence="3">Uncharacterized protein</fullName>
    </submittedName>
</protein>
<feature type="transmembrane region" description="Helical" evidence="2">
    <location>
        <begin position="657"/>
        <end position="674"/>
    </location>
</feature>
<feature type="region of interest" description="Disordered" evidence="1">
    <location>
        <begin position="1"/>
        <end position="61"/>
    </location>
</feature>